<comment type="caution">
    <text evidence="1">The sequence shown here is derived from an EMBL/GenBank/DDBJ whole genome shotgun (WGS) entry which is preliminary data.</text>
</comment>
<keyword evidence="2" id="KW-1185">Reference proteome</keyword>
<dbReference type="Proteomes" id="UP001152622">
    <property type="component" value="Chromosome 4"/>
</dbReference>
<name>A0A9Q1FTT2_SYNKA</name>
<dbReference type="EMBL" id="JAINUF010000004">
    <property type="protein sequence ID" value="KAJ8365547.1"/>
    <property type="molecule type" value="Genomic_DNA"/>
</dbReference>
<evidence type="ECO:0000313" key="1">
    <source>
        <dbReference type="EMBL" id="KAJ8365547.1"/>
    </source>
</evidence>
<dbReference type="AlphaFoldDB" id="A0A9Q1FTT2"/>
<proteinExistence type="predicted"/>
<gene>
    <name evidence="1" type="ORF">SKAU_G00143780</name>
</gene>
<accession>A0A9Q1FTT2</accession>
<evidence type="ECO:0000313" key="2">
    <source>
        <dbReference type="Proteomes" id="UP001152622"/>
    </source>
</evidence>
<protein>
    <submittedName>
        <fullName evidence="1">Uncharacterized protein</fullName>
    </submittedName>
</protein>
<sequence>MPDQCVTEVGMQQATPFDYVTAALKITLRERKPYTFRNTYSEGWKQVNYPHSWDAKDFRYNFWTSFPLTPVSRPRMDEGLGLLPRTSRPFDAVAKTPHRR</sequence>
<organism evidence="1 2">
    <name type="scientific">Synaphobranchus kaupii</name>
    <name type="common">Kaup's arrowtooth eel</name>
    <dbReference type="NCBI Taxonomy" id="118154"/>
    <lineage>
        <taxon>Eukaryota</taxon>
        <taxon>Metazoa</taxon>
        <taxon>Chordata</taxon>
        <taxon>Craniata</taxon>
        <taxon>Vertebrata</taxon>
        <taxon>Euteleostomi</taxon>
        <taxon>Actinopterygii</taxon>
        <taxon>Neopterygii</taxon>
        <taxon>Teleostei</taxon>
        <taxon>Anguilliformes</taxon>
        <taxon>Synaphobranchidae</taxon>
        <taxon>Synaphobranchus</taxon>
    </lineage>
</organism>
<reference evidence="1" key="1">
    <citation type="journal article" date="2023" name="Science">
        <title>Genome structures resolve the early diversification of teleost fishes.</title>
        <authorList>
            <person name="Parey E."/>
            <person name="Louis A."/>
            <person name="Montfort J."/>
            <person name="Bouchez O."/>
            <person name="Roques C."/>
            <person name="Iampietro C."/>
            <person name="Lluch J."/>
            <person name="Castinel A."/>
            <person name="Donnadieu C."/>
            <person name="Desvignes T."/>
            <person name="Floi Bucao C."/>
            <person name="Jouanno E."/>
            <person name="Wen M."/>
            <person name="Mejri S."/>
            <person name="Dirks R."/>
            <person name="Jansen H."/>
            <person name="Henkel C."/>
            <person name="Chen W.J."/>
            <person name="Zahm M."/>
            <person name="Cabau C."/>
            <person name="Klopp C."/>
            <person name="Thompson A.W."/>
            <person name="Robinson-Rechavi M."/>
            <person name="Braasch I."/>
            <person name="Lecointre G."/>
            <person name="Bobe J."/>
            <person name="Postlethwait J.H."/>
            <person name="Berthelot C."/>
            <person name="Roest Crollius H."/>
            <person name="Guiguen Y."/>
        </authorList>
    </citation>
    <scope>NUCLEOTIDE SEQUENCE</scope>
    <source>
        <strain evidence="1">WJC10195</strain>
    </source>
</reference>